<evidence type="ECO:0000313" key="1">
    <source>
        <dbReference type="EMBL" id="PRQ23800.1"/>
    </source>
</evidence>
<evidence type="ECO:0000313" key="2">
    <source>
        <dbReference type="Proteomes" id="UP000238479"/>
    </source>
</evidence>
<gene>
    <name evidence="1" type="ORF">RchiOBHm_Chr6g0265371</name>
</gene>
<dbReference type="EMBL" id="PDCK01000044">
    <property type="protein sequence ID" value="PRQ23800.1"/>
    <property type="molecule type" value="Genomic_DNA"/>
</dbReference>
<accession>A0A2P6PPF1</accession>
<dbReference type="AlphaFoldDB" id="A0A2P6PPF1"/>
<keyword evidence="2" id="KW-1185">Reference proteome</keyword>
<organism evidence="1 2">
    <name type="scientific">Rosa chinensis</name>
    <name type="common">China rose</name>
    <dbReference type="NCBI Taxonomy" id="74649"/>
    <lineage>
        <taxon>Eukaryota</taxon>
        <taxon>Viridiplantae</taxon>
        <taxon>Streptophyta</taxon>
        <taxon>Embryophyta</taxon>
        <taxon>Tracheophyta</taxon>
        <taxon>Spermatophyta</taxon>
        <taxon>Magnoliopsida</taxon>
        <taxon>eudicotyledons</taxon>
        <taxon>Gunneridae</taxon>
        <taxon>Pentapetalae</taxon>
        <taxon>rosids</taxon>
        <taxon>fabids</taxon>
        <taxon>Rosales</taxon>
        <taxon>Rosaceae</taxon>
        <taxon>Rosoideae</taxon>
        <taxon>Rosoideae incertae sedis</taxon>
        <taxon>Rosa</taxon>
    </lineage>
</organism>
<comment type="caution">
    <text evidence="1">The sequence shown here is derived from an EMBL/GenBank/DDBJ whole genome shotgun (WGS) entry which is preliminary data.</text>
</comment>
<dbReference type="Gramene" id="PRQ23800">
    <property type="protein sequence ID" value="PRQ23800"/>
    <property type="gene ID" value="RchiOBHm_Chr6g0265371"/>
</dbReference>
<protein>
    <submittedName>
        <fullName evidence="1">Uncharacterized protein</fullName>
    </submittedName>
</protein>
<sequence>MWSLATNQIMIVALHDAPIRDMAGMPELNLLVTRSLDKTVKGFHNII</sequence>
<proteinExistence type="predicted"/>
<name>A0A2P6PPF1_ROSCH</name>
<reference evidence="1 2" key="1">
    <citation type="journal article" date="2018" name="Nat. Genet.">
        <title>The Rosa genome provides new insights in the design of modern roses.</title>
        <authorList>
            <person name="Bendahmane M."/>
        </authorList>
    </citation>
    <scope>NUCLEOTIDE SEQUENCE [LARGE SCALE GENOMIC DNA]</scope>
    <source>
        <strain evidence="2">cv. Old Blush</strain>
    </source>
</reference>
<dbReference type="Proteomes" id="UP000238479">
    <property type="component" value="Chromosome 6"/>
</dbReference>